<reference evidence="1" key="1">
    <citation type="journal article" date="2015" name="Nature">
        <title>Complex archaea that bridge the gap between prokaryotes and eukaryotes.</title>
        <authorList>
            <person name="Spang A."/>
            <person name="Saw J.H."/>
            <person name="Jorgensen S.L."/>
            <person name="Zaremba-Niedzwiedzka K."/>
            <person name="Martijn J."/>
            <person name="Lind A.E."/>
            <person name="van Eijk R."/>
            <person name="Schleper C."/>
            <person name="Guy L."/>
            <person name="Ettema T.J."/>
        </authorList>
    </citation>
    <scope>NUCLEOTIDE SEQUENCE</scope>
</reference>
<dbReference type="AlphaFoldDB" id="A0A0F8ZM68"/>
<sequence length="41" mass="4833">MFEYNTRPVKDYIIKVKGYSDKVADKYEDGSIDFVFIDADH</sequence>
<organism evidence="1">
    <name type="scientific">marine sediment metagenome</name>
    <dbReference type="NCBI Taxonomy" id="412755"/>
    <lineage>
        <taxon>unclassified sequences</taxon>
        <taxon>metagenomes</taxon>
        <taxon>ecological metagenomes</taxon>
    </lineage>
</organism>
<name>A0A0F8ZM68_9ZZZZ</name>
<gene>
    <name evidence="1" type="ORF">LCGC14_2953580</name>
</gene>
<evidence type="ECO:0000313" key="1">
    <source>
        <dbReference type="EMBL" id="KKK67489.1"/>
    </source>
</evidence>
<feature type="non-terminal residue" evidence="1">
    <location>
        <position position="41"/>
    </location>
</feature>
<comment type="caution">
    <text evidence="1">The sequence shown here is derived from an EMBL/GenBank/DDBJ whole genome shotgun (WGS) entry which is preliminary data.</text>
</comment>
<dbReference type="EMBL" id="LAZR01059586">
    <property type="protein sequence ID" value="KKK67489.1"/>
    <property type="molecule type" value="Genomic_DNA"/>
</dbReference>
<proteinExistence type="predicted"/>
<protein>
    <submittedName>
        <fullName evidence="1">Uncharacterized protein</fullName>
    </submittedName>
</protein>
<accession>A0A0F8ZM68</accession>